<dbReference type="PANTHER" id="PTHR34278">
    <property type="entry name" value="PROTEIN THI031, PUTATIVE-RELATED"/>
    <property type="match status" value="1"/>
</dbReference>
<dbReference type="EMBL" id="JACGCM010000854">
    <property type="protein sequence ID" value="KAF6165391.1"/>
    <property type="molecule type" value="Genomic_DNA"/>
</dbReference>
<evidence type="ECO:0000313" key="2">
    <source>
        <dbReference type="Proteomes" id="UP000541444"/>
    </source>
</evidence>
<sequence length="171" mass="19281">MKREGRQHGMVRTYTILPPSLNPNPNKKIINEIDALAITGLFTKVTSKPTNHSKFTGKCGRSRCGECHVHPASKSKDKAKGAQKLKVWDGRTNYGGVSATTILRHMSRDYHDYNYEEEEEEEIEYRGPRGIEKIEEDDVVVDEDCTSFCEVGFVVDQVDGDDEGWCLVGEL</sequence>
<proteinExistence type="predicted"/>
<name>A0A7J7NDT7_9MAGN</name>
<evidence type="ECO:0000313" key="1">
    <source>
        <dbReference type="EMBL" id="KAF6165391.1"/>
    </source>
</evidence>
<keyword evidence="2" id="KW-1185">Reference proteome</keyword>
<dbReference type="AlphaFoldDB" id="A0A7J7NDT7"/>
<accession>A0A7J7NDT7</accession>
<dbReference type="OrthoDB" id="663108at2759"/>
<protein>
    <submittedName>
        <fullName evidence="1">Uncharacterized protein</fullName>
    </submittedName>
</protein>
<organism evidence="1 2">
    <name type="scientific">Kingdonia uniflora</name>
    <dbReference type="NCBI Taxonomy" id="39325"/>
    <lineage>
        <taxon>Eukaryota</taxon>
        <taxon>Viridiplantae</taxon>
        <taxon>Streptophyta</taxon>
        <taxon>Embryophyta</taxon>
        <taxon>Tracheophyta</taxon>
        <taxon>Spermatophyta</taxon>
        <taxon>Magnoliopsida</taxon>
        <taxon>Ranunculales</taxon>
        <taxon>Circaeasteraceae</taxon>
        <taxon>Kingdonia</taxon>
    </lineage>
</organism>
<gene>
    <name evidence="1" type="ORF">GIB67_018835</name>
</gene>
<comment type="caution">
    <text evidence="1">The sequence shown here is derived from an EMBL/GenBank/DDBJ whole genome shotgun (WGS) entry which is preliminary data.</text>
</comment>
<reference evidence="1 2" key="1">
    <citation type="journal article" date="2020" name="IScience">
        <title>Genome Sequencing of the Endangered Kingdonia uniflora (Circaeasteraceae, Ranunculales) Reveals Potential Mechanisms of Evolutionary Specialization.</title>
        <authorList>
            <person name="Sun Y."/>
            <person name="Deng T."/>
            <person name="Zhang A."/>
            <person name="Moore M.J."/>
            <person name="Landis J.B."/>
            <person name="Lin N."/>
            <person name="Zhang H."/>
            <person name="Zhang X."/>
            <person name="Huang J."/>
            <person name="Zhang X."/>
            <person name="Sun H."/>
            <person name="Wang H."/>
        </authorList>
    </citation>
    <scope>NUCLEOTIDE SEQUENCE [LARGE SCALE GENOMIC DNA]</scope>
    <source>
        <strain evidence="1">TB1705</strain>
        <tissue evidence="1">Leaf</tissue>
    </source>
</reference>
<dbReference type="PANTHER" id="PTHR34278:SF1">
    <property type="entry name" value="PROTEIN THI031, PUTATIVE-RELATED"/>
    <property type="match status" value="1"/>
</dbReference>
<dbReference type="Proteomes" id="UP000541444">
    <property type="component" value="Unassembled WGS sequence"/>
</dbReference>